<dbReference type="InterPro" id="IPR009061">
    <property type="entry name" value="DNA-bd_dom_put_sf"/>
</dbReference>
<keyword evidence="1 2" id="KW-0597">Phosphoprotein</keyword>
<evidence type="ECO:0000256" key="2">
    <source>
        <dbReference type="PROSITE-ProRule" id="PRU00169"/>
    </source>
</evidence>
<dbReference type="PANTHER" id="PTHR44591:SF3">
    <property type="entry name" value="RESPONSE REGULATORY DOMAIN-CONTAINING PROTEIN"/>
    <property type="match status" value="1"/>
</dbReference>
<dbReference type="InterPro" id="IPR001789">
    <property type="entry name" value="Sig_transdc_resp-reg_receiver"/>
</dbReference>
<evidence type="ECO:0000259" key="3">
    <source>
        <dbReference type="PROSITE" id="PS50110"/>
    </source>
</evidence>
<organism evidence="4 5">
    <name type="scientific">Polynucleobacter paneuropaeus</name>
    <dbReference type="NCBI Taxonomy" id="2527775"/>
    <lineage>
        <taxon>Bacteria</taxon>
        <taxon>Pseudomonadati</taxon>
        <taxon>Pseudomonadota</taxon>
        <taxon>Betaproteobacteria</taxon>
        <taxon>Burkholderiales</taxon>
        <taxon>Burkholderiaceae</taxon>
        <taxon>Polynucleobacter</taxon>
    </lineage>
</organism>
<dbReference type="GO" id="GO:0000160">
    <property type="term" value="P:phosphorelay signal transduction system"/>
    <property type="evidence" value="ECO:0007669"/>
    <property type="project" value="InterPro"/>
</dbReference>
<comment type="caution">
    <text evidence="4">The sequence shown here is derived from an EMBL/GenBank/DDBJ whole genome shotgun (WGS) entry which is preliminary data.</text>
</comment>
<dbReference type="Pfam" id="PF00072">
    <property type="entry name" value="Response_reg"/>
    <property type="match status" value="1"/>
</dbReference>
<dbReference type="InterPro" id="IPR050595">
    <property type="entry name" value="Bact_response_regulator"/>
</dbReference>
<accession>A0A9Q2WJL5</accession>
<dbReference type="Pfam" id="PF12728">
    <property type="entry name" value="HTH_17"/>
    <property type="match status" value="1"/>
</dbReference>
<reference evidence="4" key="1">
    <citation type="journal article" date="2021" name="Genome Biol. Evol.">
        <title>Continental-Scale Gene Flow Prevents Allopatric Divergence of Pelagic Freshwater Bacteria.</title>
        <authorList>
            <person name="Hoetzinger M."/>
            <person name="Pitt A."/>
            <person name="Huemer A."/>
            <person name="Hahn M.W."/>
        </authorList>
    </citation>
    <scope>NUCLEOTIDE SEQUENCE</scope>
    <source>
        <strain evidence="4">SM1-W8</strain>
    </source>
</reference>
<feature type="domain" description="Response regulatory" evidence="3">
    <location>
        <begin position="75"/>
        <end position="192"/>
    </location>
</feature>
<dbReference type="GO" id="GO:0003677">
    <property type="term" value="F:DNA binding"/>
    <property type="evidence" value="ECO:0007669"/>
    <property type="project" value="InterPro"/>
</dbReference>
<proteinExistence type="predicted"/>
<dbReference type="SUPFAM" id="SSF46955">
    <property type="entry name" value="Putative DNA-binding domain"/>
    <property type="match status" value="1"/>
</dbReference>
<sequence>MSSEDAYVSTREAADLLGISLRTAQLWVESGVLLAWKTSGGHRRILRQSVDALLAERARQSGTSVKKSAANDALKVVVVEDDQDLLRLIELSLSDLPSPTEVRSAKDGFAGLVLIGQFLPDLVIADLNMPGMDGFRMIQSLIGSEFAPTKIIASTALSPADIELKGGLPDSVEILQKPYSLDLLEEKVLGVIKK</sequence>
<dbReference type="AlphaFoldDB" id="A0A9Q2WJL5"/>
<dbReference type="NCBIfam" id="TIGR01764">
    <property type="entry name" value="excise"/>
    <property type="match status" value="1"/>
</dbReference>
<dbReference type="CDD" id="cd04762">
    <property type="entry name" value="HTH_MerR-trunc"/>
    <property type="match status" value="1"/>
</dbReference>
<gene>
    <name evidence="4" type="ORF">G6731_09145</name>
</gene>
<dbReference type="EMBL" id="JAANEY010000001">
    <property type="protein sequence ID" value="MBT8552118.1"/>
    <property type="molecule type" value="Genomic_DNA"/>
</dbReference>
<feature type="modified residue" description="4-aspartylphosphate" evidence="2">
    <location>
        <position position="126"/>
    </location>
</feature>
<evidence type="ECO:0000313" key="5">
    <source>
        <dbReference type="Proteomes" id="UP000783102"/>
    </source>
</evidence>
<dbReference type="PANTHER" id="PTHR44591">
    <property type="entry name" value="STRESS RESPONSE REGULATOR PROTEIN 1"/>
    <property type="match status" value="1"/>
</dbReference>
<dbReference type="InterPro" id="IPR011006">
    <property type="entry name" value="CheY-like_superfamily"/>
</dbReference>
<dbReference type="Gene3D" id="3.40.50.2300">
    <property type="match status" value="1"/>
</dbReference>
<evidence type="ECO:0000313" key="4">
    <source>
        <dbReference type="EMBL" id="MBT8552118.1"/>
    </source>
</evidence>
<evidence type="ECO:0000256" key="1">
    <source>
        <dbReference type="ARBA" id="ARBA00022553"/>
    </source>
</evidence>
<dbReference type="Proteomes" id="UP000783102">
    <property type="component" value="Unassembled WGS sequence"/>
</dbReference>
<dbReference type="SMART" id="SM00448">
    <property type="entry name" value="REC"/>
    <property type="match status" value="1"/>
</dbReference>
<dbReference type="InterPro" id="IPR010093">
    <property type="entry name" value="SinI_DNA-bd"/>
</dbReference>
<dbReference type="PROSITE" id="PS50110">
    <property type="entry name" value="RESPONSE_REGULATORY"/>
    <property type="match status" value="1"/>
</dbReference>
<dbReference type="Gene3D" id="1.10.1660.10">
    <property type="match status" value="1"/>
</dbReference>
<dbReference type="InterPro" id="IPR041657">
    <property type="entry name" value="HTH_17"/>
</dbReference>
<dbReference type="CDD" id="cd00156">
    <property type="entry name" value="REC"/>
    <property type="match status" value="1"/>
</dbReference>
<dbReference type="SUPFAM" id="SSF52172">
    <property type="entry name" value="CheY-like"/>
    <property type="match status" value="1"/>
</dbReference>
<name>A0A9Q2WJL5_9BURK</name>
<protein>
    <submittedName>
        <fullName evidence="4">Response regulator</fullName>
    </submittedName>
</protein>